<dbReference type="AlphaFoldDB" id="A0A916STE7"/>
<comment type="caution">
    <text evidence="3">The sequence shown here is derived from an EMBL/GenBank/DDBJ whole genome shotgun (WGS) entry which is preliminary data.</text>
</comment>
<dbReference type="PANTHER" id="PTHR30576:SF10">
    <property type="entry name" value="SLL5057 PROTEIN"/>
    <property type="match status" value="1"/>
</dbReference>
<reference evidence="3" key="2">
    <citation type="submission" date="2020-09" db="EMBL/GenBank/DDBJ databases">
        <authorList>
            <person name="Sun Q."/>
            <person name="Zhou Y."/>
        </authorList>
    </citation>
    <scope>NUCLEOTIDE SEQUENCE</scope>
    <source>
        <strain evidence="3">CGMCC 1.15085</strain>
    </source>
</reference>
<organism evidence="3 4">
    <name type="scientific">Flexivirga endophytica</name>
    <dbReference type="NCBI Taxonomy" id="1849103"/>
    <lineage>
        <taxon>Bacteria</taxon>
        <taxon>Bacillati</taxon>
        <taxon>Actinomycetota</taxon>
        <taxon>Actinomycetes</taxon>
        <taxon>Micrococcales</taxon>
        <taxon>Dermacoccaceae</taxon>
        <taxon>Flexivirga</taxon>
    </lineage>
</organism>
<dbReference type="Pfam" id="PF02397">
    <property type="entry name" value="Bac_transf"/>
    <property type="match status" value="1"/>
</dbReference>
<dbReference type="RefSeq" id="WP_229749361.1">
    <property type="nucleotide sequence ID" value="NZ_BMHI01000001.1"/>
</dbReference>
<reference evidence="3" key="1">
    <citation type="journal article" date="2014" name="Int. J. Syst. Evol. Microbiol.">
        <title>Complete genome sequence of Corynebacterium casei LMG S-19264T (=DSM 44701T), isolated from a smear-ripened cheese.</title>
        <authorList>
            <consortium name="US DOE Joint Genome Institute (JGI-PGF)"/>
            <person name="Walter F."/>
            <person name="Albersmeier A."/>
            <person name="Kalinowski J."/>
            <person name="Ruckert C."/>
        </authorList>
    </citation>
    <scope>NUCLEOTIDE SEQUENCE</scope>
    <source>
        <strain evidence="3">CGMCC 1.15085</strain>
    </source>
</reference>
<dbReference type="GO" id="GO:0016780">
    <property type="term" value="F:phosphotransferase activity, for other substituted phosphate groups"/>
    <property type="evidence" value="ECO:0007669"/>
    <property type="project" value="TreeGrafter"/>
</dbReference>
<dbReference type="PANTHER" id="PTHR30576">
    <property type="entry name" value="COLANIC BIOSYNTHESIS UDP-GLUCOSE LIPID CARRIER TRANSFERASE"/>
    <property type="match status" value="1"/>
</dbReference>
<sequence length="105" mass="11803">MLERLIAAVALVLASPVFMGMAVLARRRPSGPLLRSQRRIGAHGRIFRMLGFRTVRRHTALDALPQLINVLRGDMSLVGPLPPRPEELRRQLRTRPGIISLRRAP</sequence>
<gene>
    <name evidence="3" type="ORF">GCM10011492_02380</name>
</gene>
<evidence type="ECO:0000256" key="1">
    <source>
        <dbReference type="ARBA" id="ARBA00006464"/>
    </source>
</evidence>
<evidence type="ECO:0000259" key="2">
    <source>
        <dbReference type="Pfam" id="PF02397"/>
    </source>
</evidence>
<proteinExistence type="inferred from homology"/>
<dbReference type="EMBL" id="BMHI01000001">
    <property type="protein sequence ID" value="GGB16187.1"/>
    <property type="molecule type" value="Genomic_DNA"/>
</dbReference>
<dbReference type="Proteomes" id="UP000636793">
    <property type="component" value="Unassembled WGS sequence"/>
</dbReference>
<feature type="domain" description="Bacterial sugar transferase" evidence="2">
    <location>
        <begin position="57"/>
        <end position="101"/>
    </location>
</feature>
<accession>A0A916STE7</accession>
<keyword evidence="4" id="KW-1185">Reference proteome</keyword>
<comment type="similarity">
    <text evidence="1">Belongs to the bacterial sugar transferase family.</text>
</comment>
<evidence type="ECO:0000313" key="4">
    <source>
        <dbReference type="Proteomes" id="UP000636793"/>
    </source>
</evidence>
<protein>
    <recommendedName>
        <fullName evidence="2">Bacterial sugar transferase domain-containing protein</fullName>
    </recommendedName>
</protein>
<name>A0A916STE7_9MICO</name>
<dbReference type="InterPro" id="IPR003362">
    <property type="entry name" value="Bact_transf"/>
</dbReference>
<evidence type="ECO:0000313" key="3">
    <source>
        <dbReference type="EMBL" id="GGB16187.1"/>
    </source>
</evidence>